<dbReference type="KEGG" id="saco:SAME_01310"/>
<gene>
    <name evidence="3" type="ORF">SAMEA4504048_01310</name>
</gene>
<organism evidence="3 4">
    <name type="scientific">Streptococcus acidominimus</name>
    <dbReference type="NCBI Taxonomy" id="1326"/>
    <lineage>
        <taxon>Bacteria</taxon>
        <taxon>Bacillati</taxon>
        <taxon>Bacillota</taxon>
        <taxon>Bacilli</taxon>
        <taxon>Lactobacillales</taxon>
        <taxon>Streptococcaceae</taxon>
        <taxon>Streptococcus</taxon>
    </lineage>
</organism>
<feature type="signal peptide" evidence="2">
    <location>
        <begin position="1"/>
        <end position="26"/>
    </location>
</feature>
<dbReference type="Gene3D" id="3.30.1450.10">
    <property type="match status" value="2"/>
</dbReference>
<evidence type="ECO:0000256" key="2">
    <source>
        <dbReference type="SAM" id="SignalP"/>
    </source>
</evidence>
<dbReference type="Proteomes" id="UP000215144">
    <property type="component" value="Chromosome 1"/>
</dbReference>
<dbReference type="InterPro" id="IPR037873">
    <property type="entry name" value="BamE-like"/>
</dbReference>
<proteinExistence type="predicted"/>
<dbReference type="EMBL" id="LT906454">
    <property type="protein sequence ID" value="SNV41232.1"/>
    <property type="molecule type" value="Genomic_DNA"/>
</dbReference>
<dbReference type="PROSITE" id="PS51257">
    <property type="entry name" value="PROKAR_LIPOPROTEIN"/>
    <property type="match status" value="1"/>
</dbReference>
<dbReference type="OrthoDB" id="2235720at2"/>
<reference evidence="3 4" key="1">
    <citation type="submission" date="2017-06" db="EMBL/GenBank/DDBJ databases">
        <authorList>
            <consortium name="Pathogen Informatics"/>
        </authorList>
    </citation>
    <scope>NUCLEOTIDE SEQUENCE [LARGE SCALE GENOMIC DNA]</scope>
    <source>
        <strain evidence="3 4">NCTC11291</strain>
    </source>
</reference>
<sequence>MITKRLLPITLLGLTLLTLSACSSKGQETKTPAKKEITTLQSETGPLQNPNIRLKFNEIKTGSAENDFKGGSTLEELKALYGEPSSHTTKPAGDVTLDVYSWDIEEAKVNAQLYENSTIARAISNFSFDRKQTITKKIFDDKIHKDMTFTQATEALGQPDVMSEAVSSDGEIIQALWSSNLKGKNQVRQIELIFTNQKLTDMKQTGLE</sequence>
<evidence type="ECO:0000313" key="3">
    <source>
        <dbReference type="EMBL" id="SNV41232.1"/>
    </source>
</evidence>
<protein>
    <submittedName>
        <fullName evidence="3">Lipoprotein</fullName>
    </submittedName>
</protein>
<evidence type="ECO:0000313" key="4">
    <source>
        <dbReference type="Proteomes" id="UP000215144"/>
    </source>
</evidence>
<keyword evidence="3" id="KW-0449">Lipoprotein</keyword>
<keyword evidence="1 2" id="KW-0732">Signal</keyword>
<dbReference type="RefSeq" id="WP_095122798.1">
    <property type="nucleotide sequence ID" value="NZ_LT906454.1"/>
</dbReference>
<evidence type="ECO:0000256" key="1">
    <source>
        <dbReference type="ARBA" id="ARBA00022729"/>
    </source>
</evidence>
<dbReference type="AlphaFoldDB" id="A0A239X3K2"/>
<dbReference type="InterPro" id="IPR024418">
    <property type="entry name" value="DUF3862"/>
</dbReference>
<dbReference type="Pfam" id="PF12978">
    <property type="entry name" value="DUF3862"/>
    <property type="match status" value="1"/>
</dbReference>
<name>A0A239X3K2_STRAI</name>
<accession>A0A239X3K2</accession>
<feature type="chain" id="PRO_5013280733" evidence="2">
    <location>
        <begin position="27"/>
        <end position="208"/>
    </location>
</feature>